<keyword evidence="3" id="KW-0032">Aminotransferase</keyword>
<dbReference type="PANTHER" id="PTHR43586">
    <property type="entry name" value="CYSTEINE DESULFURASE"/>
    <property type="match status" value="1"/>
</dbReference>
<sequence>MTDAPPFPDPVAWPQRRLAFATPPEAVYLDAASKGARLRHVLDGAHAMLEAEAAPWWLPHADWMRRIEDARALAAQVLFEGDVEGLAMVPSAAHGLATAAANLPLQHGQAVLVLEGQFPSNLLAWQQRCAQAGAHVVGAAPRAGETLTDAVLRTIDQTPELAIATLPHCYWHDGRLLDLDAIADAVHARGAALVLDLSQSLGVLPLQLARWRPDFVVAVGYKWLLGTMGLAWLWASPRWRSEGVPLEQHWVARDAGADWVFPLDTPPPYLPGARRFDAGGIADPLRLLMTHGGLAQLQAWQPARIAAALGEVTAALDAALDARGLSAWKTPGHAPHIAGLRVPAERFDAVAGAFARRGVICSRRQGCLRLAPYLMVAAEQMEEVVEIAASA</sequence>
<dbReference type="InterPro" id="IPR000192">
    <property type="entry name" value="Aminotrans_V_dom"/>
</dbReference>
<evidence type="ECO:0000313" key="4">
    <source>
        <dbReference type="Proteomes" id="UP000292627"/>
    </source>
</evidence>
<dbReference type="Gene3D" id="3.90.1150.10">
    <property type="entry name" value="Aspartate Aminotransferase, domain 1"/>
    <property type="match status" value="1"/>
</dbReference>
<evidence type="ECO:0000256" key="1">
    <source>
        <dbReference type="ARBA" id="ARBA00022898"/>
    </source>
</evidence>
<reference evidence="3 4" key="1">
    <citation type="submission" date="2019-02" db="EMBL/GenBank/DDBJ databases">
        <title>WGS of Pseudoxanthomonas species novum from clinical isolates.</title>
        <authorList>
            <person name="Bernier A.-M."/>
            <person name="Bernard K."/>
            <person name="Vachon A."/>
        </authorList>
    </citation>
    <scope>NUCLEOTIDE SEQUENCE [LARGE SCALE GENOMIC DNA]</scope>
    <source>
        <strain evidence="3 4">NML171200</strain>
    </source>
</reference>
<dbReference type="RefSeq" id="WP_130552798.1">
    <property type="nucleotide sequence ID" value="NZ_SHMC01000009.1"/>
</dbReference>
<gene>
    <name evidence="3" type="ORF">EA660_17785</name>
</gene>
<keyword evidence="3" id="KW-0808">Transferase</keyword>
<evidence type="ECO:0000259" key="2">
    <source>
        <dbReference type="Pfam" id="PF00266"/>
    </source>
</evidence>
<comment type="caution">
    <text evidence="3">The sequence shown here is derived from an EMBL/GenBank/DDBJ whole genome shotgun (WGS) entry which is preliminary data.</text>
</comment>
<dbReference type="PANTHER" id="PTHR43586:SF15">
    <property type="entry name" value="BLR3095 PROTEIN"/>
    <property type="match status" value="1"/>
</dbReference>
<accession>A0A4Q8L523</accession>
<dbReference type="Proteomes" id="UP000292627">
    <property type="component" value="Unassembled WGS sequence"/>
</dbReference>
<feature type="domain" description="Aminotransferase class V" evidence="2">
    <location>
        <begin position="27"/>
        <end position="240"/>
    </location>
</feature>
<proteinExistence type="predicted"/>
<name>A0A4Q8L523_9GAMM</name>
<dbReference type="OrthoDB" id="9764293at2"/>
<keyword evidence="1" id="KW-0663">Pyridoxal phosphate</keyword>
<dbReference type="InterPro" id="IPR015421">
    <property type="entry name" value="PyrdxlP-dep_Trfase_major"/>
</dbReference>
<organism evidence="3 4">
    <name type="scientific">Pseudoxanthomonas winnipegensis</name>
    <dbReference type="NCBI Taxonomy" id="2480810"/>
    <lineage>
        <taxon>Bacteria</taxon>
        <taxon>Pseudomonadati</taxon>
        <taxon>Pseudomonadota</taxon>
        <taxon>Gammaproteobacteria</taxon>
        <taxon>Lysobacterales</taxon>
        <taxon>Lysobacteraceae</taxon>
        <taxon>Pseudoxanthomonas</taxon>
    </lineage>
</organism>
<dbReference type="Pfam" id="PF00266">
    <property type="entry name" value="Aminotran_5"/>
    <property type="match status" value="1"/>
</dbReference>
<dbReference type="EMBL" id="SHMC01000009">
    <property type="protein sequence ID" value="TAA21357.1"/>
    <property type="molecule type" value="Genomic_DNA"/>
</dbReference>
<dbReference type="AlphaFoldDB" id="A0A4Q8L523"/>
<dbReference type="Gene3D" id="3.40.640.10">
    <property type="entry name" value="Type I PLP-dependent aspartate aminotransferase-like (Major domain)"/>
    <property type="match status" value="1"/>
</dbReference>
<protein>
    <submittedName>
        <fullName evidence="3">Aminotransferase class V-fold PLP-dependent enzyme</fullName>
    </submittedName>
</protein>
<evidence type="ECO:0000313" key="3">
    <source>
        <dbReference type="EMBL" id="TAA21357.1"/>
    </source>
</evidence>
<dbReference type="InterPro" id="IPR015424">
    <property type="entry name" value="PyrdxlP-dep_Trfase"/>
</dbReference>
<dbReference type="InterPro" id="IPR015422">
    <property type="entry name" value="PyrdxlP-dep_Trfase_small"/>
</dbReference>
<dbReference type="SUPFAM" id="SSF53383">
    <property type="entry name" value="PLP-dependent transferases"/>
    <property type="match status" value="1"/>
</dbReference>
<dbReference type="GO" id="GO:0008483">
    <property type="term" value="F:transaminase activity"/>
    <property type="evidence" value="ECO:0007669"/>
    <property type="project" value="UniProtKB-KW"/>
</dbReference>